<dbReference type="PROSITE" id="PS00675">
    <property type="entry name" value="SIGMA54_INTERACT_1"/>
    <property type="match status" value="1"/>
</dbReference>
<dbReference type="InterPro" id="IPR025662">
    <property type="entry name" value="Sigma_54_int_dom_ATP-bd_1"/>
</dbReference>
<dbReference type="InterPro" id="IPR003593">
    <property type="entry name" value="AAA+_ATPase"/>
</dbReference>
<dbReference type="Pfam" id="PF00158">
    <property type="entry name" value="Sigma54_activat"/>
    <property type="match status" value="1"/>
</dbReference>
<dbReference type="SUPFAM" id="SSF47384">
    <property type="entry name" value="Homodimeric domain of signal transducing histidine kinase"/>
    <property type="match status" value="1"/>
</dbReference>
<dbReference type="PROSITE" id="PS00676">
    <property type="entry name" value="SIGMA54_INTERACT_2"/>
    <property type="match status" value="1"/>
</dbReference>
<keyword evidence="3" id="KW-0067">ATP-binding</keyword>
<name>A0A8S1IP95_9CHLO</name>
<dbReference type="PROSITE" id="PS00688">
    <property type="entry name" value="SIGMA54_INTERACT_3"/>
    <property type="match status" value="1"/>
</dbReference>
<keyword evidence="12" id="KW-1185">Reference proteome</keyword>
<dbReference type="InterPro" id="IPR005467">
    <property type="entry name" value="His_kinase_dom"/>
</dbReference>
<evidence type="ECO:0000259" key="8">
    <source>
        <dbReference type="PROSITE" id="PS50045"/>
    </source>
</evidence>
<keyword evidence="4" id="KW-0805">Transcription regulation</keyword>
<dbReference type="SMART" id="SM00387">
    <property type="entry name" value="HATPase_c"/>
    <property type="match status" value="1"/>
</dbReference>
<evidence type="ECO:0000256" key="4">
    <source>
        <dbReference type="ARBA" id="ARBA00023015"/>
    </source>
</evidence>
<accession>A0A8S1IP95</accession>
<dbReference type="InterPro" id="IPR009057">
    <property type="entry name" value="Homeodomain-like_sf"/>
</dbReference>
<feature type="domain" description="Sigma-54 factor interaction" evidence="8">
    <location>
        <begin position="305"/>
        <end position="534"/>
    </location>
</feature>
<dbReference type="InterPro" id="IPR001789">
    <property type="entry name" value="Sig_transdc_resp-reg_receiver"/>
</dbReference>
<dbReference type="PROSITE" id="PS50109">
    <property type="entry name" value="HIS_KIN"/>
    <property type="match status" value="1"/>
</dbReference>
<dbReference type="SUPFAM" id="SSF46689">
    <property type="entry name" value="Homeodomain-like"/>
    <property type="match status" value="1"/>
</dbReference>
<dbReference type="InterPro" id="IPR002197">
    <property type="entry name" value="HTH_Fis"/>
</dbReference>
<dbReference type="SUPFAM" id="SSF52172">
    <property type="entry name" value="CheY-like"/>
    <property type="match status" value="1"/>
</dbReference>
<dbReference type="OrthoDB" id="10267765at2759"/>
<dbReference type="GO" id="GO:0043565">
    <property type="term" value="F:sequence-specific DNA binding"/>
    <property type="evidence" value="ECO:0007669"/>
    <property type="project" value="InterPro"/>
</dbReference>
<dbReference type="SMART" id="SM00382">
    <property type="entry name" value="AAA"/>
    <property type="match status" value="1"/>
</dbReference>
<dbReference type="Pfam" id="PF00512">
    <property type="entry name" value="HisKA"/>
    <property type="match status" value="1"/>
</dbReference>
<dbReference type="InterPro" id="IPR025943">
    <property type="entry name" value="Sigma_54_int_dom_ATP-bd_2"/>
</dbReference>
<dbReference type="InterPro" id="IPR003594">
    <property type="entry name" value="HATPase_dom"/>
</dbReference>
<evidence type="ECO:0000256" key="7">
    <source>
        <dbReference type="PROSITE-ProRule" id="PRU00169"/>
    </source>
</evidence>
<dbReference type="Pfam" id="PF02518">
    <property type="entry name" value="HATPase_c"/>
    <property type="match status" value="1"/>
</dbReference>
<dbReference type="PANTHER" id="PTHR32071:SF117">
    <property type="entry name" value="PTS-DEPENDENT DIHYDROXYACETONE KINASE OPERON REGULATORY PROTEIN-RELATED"/>
    <property type="match status" value="1"/>
</dbReference>
<evidence type="ECO:0000256" key="1">
    <source>
        <dbReference type="ARBA" id="ARBA00022553"/>
    </source>
</evidence>
<protein>
    <submittedName>
        <fullName evidence="11">Uncharacterized protein</fullName>
    </submittedName>
</protein>
<dbReference type="EMBL" id="CAJHUC010000317">
    <property type="protein sequence ID" value="CAD7695182.1"/>
    <property type="molecule type" value="Genomic_DNA"/>
</dbReference>
<dbReference type="SUPFAM" id="SSF55874">
    <property type="entry name" value="ATPase domain of HSP90 chaperone/DNA topoisomerase II/histidine kinase"/>
    <property type="match status" value="1"/>
</dbReference>
<keyword evidence="2" id="KW-0547">Nucleotide-binding</keyword>
<dbReference type="AlphaFoldDB" id="A0A8S1IP95"/>
<dbReference type="GO" id="GO:0000155">
    <property type="term" value="F:phosphorelay sensor kinase activity"/>
    <property type="evidence" value="ECO:0007669"/>
    <property type="project" value="InterPro"/>
</dbReference>
<reference evidence="11" key="1">
    <citation type="submission" date="2020-12" db="EMBL/GenBank/DDBJ databases">
        <authorList>
            <person name="Iha C."/>
        </authorList>
    </citation>
    <scope>NUCLEOTIDE SEQUENCE</scope>
</reference>
<evidence type="ECO:0000259" key="9">
    <source>
        <dbReference type="PROSITE" id="PS50109"/>
    </source>
</evidence>
<evidence type="ECO:0000259" key="10">
    <source>
        <dbReference type="PROSITE" id="PS50110"/>
    </source>
</evidence>
<dbReference type="GO" id="GO:0006355">
    <property type="term" value="P:regulation of DNA-templated transcription"/>
    <property type="evidence" value="ECO:0007669"/>
    <property type="project" value="InterPro"/>
</dbReference>
<dbReference type="InterPro" id="IPR003661">
    <property type="entry name" value="HisK_dim/P_dom"/>
</dbReference>
<dbReference type="Pfam" id="PF00072">
    <property type="entry name" value="Response_reg"/>
    <property type="match status" value="1"/>
</dbReference>
<evidence type="ECO:0000256" key="3">
    <source>
        <dbReference type="ARBA" id="ARBA00022840"/>
    </source>
</evidence>
<feature type="modified residue" description="4-aspartylphosphate" evidence="7">
    <location>
        <position position="216"/>
    </location>
</feature>
<dbReference type="InterPro" id="IPR004358">
    <property type="entry name" value="Sig_transdc_His_kin-like_C"/>
</dbReference>
<dbReference type="InterPro" id="IPR058031">
    <property type="entry name" value="AAA_lid_NorR"/>
</dbReference>
<dbReference type="Pfam" id="PF02954">
    <property type="entry name" value="HTH_8"/>
    <property type="match status" value="1"/>
</dbReference>
<dbReference type="GO" id="GO:0005524">
    <property type="term" value="F:ATP binding"/>
    <property type="evidence" value="ECO:0007669"/>
    <property type="project" value="UniProtKB-KW"/>
</dbReference>
<dbReference type="Gene3D" id="1.10.10.60">
    <property type="entry name" value="Homeodomain-like"/>
    <property type="match status" value="1"/>
</dbReference>
<evidence type="ECO:0000256" key="5">
    <source>
        <dbReference type="ARBA" id="ARBA00023125"/>
    </source>
</evidence>
<dbReference type="Gene3D" id="1.10.8.60">
    <property type="match status" value="1"/>
</dbReference>
<dbReference type="Gene3D" id="3.40.50.300">
    <property type="entry name" value="P-loop containing nucleotide triphosphate hydrolases"/>
    <property type="match status" value="1"/>
</dbReference>
<dbReference type="Proteomes" id="UP000708148">
    <property type="component" value="Unassembled WGS sequence"/>
</dbReference>
<dbReference type="InterPro" id="IPR025944">
    <property type="entry name" value="Sigma_54_int_dom_CS"/>
</dbReference>
<keyword evidence="1 7" id="KW-0597">Phosphoprotein</keyword>
<dbReference type="Gene3D" id="3.30.565.10">
    <property type="entry name" value="Histidine kinase-like ATPase, C-terminal domain"/>
    <property type="match status" value="1"/>
</dbReference>
<dbReference type="CDD" id="cd17536">
    <property type="entry name" value="REC_YesN-like"/>
    <property type="match status" value="1"/>
</dbReference>
<dbReference type="PROSITE" id="PS50110">
    <property type="entry name" value="RESPONSE_REGULATORY"/>
    <property type="match status" value="1"/>
</dbReference>
<evidence type="ECO:0000313" key="11">
    <source>
        <dbReference type="EMBL" id="CAD7695182.1"/>
    </source>
</evidence>
<evidence type="ECO:0000256" key="6">
    <source>
        <dbReference type="ARBA" id="ARBA00023163"/>
    </source>
</evidence>
<dbReference type="InterPro" id="IPR036890">
    <property type="entry name" value="HATPase_C_sf"/>
</dbReference>
<gene>
    <name evidence="11" type="ORF">OSTQU699_LOCUS543</name>
</gene>
<keyword evidence="5" id="KW-0238">DNA-binding</keyword>
<proteinExistence type="predicted"/>
<dbReference type="SMART" id="SM00448">
    <property type="entry name" value="REC"/>
    <property type="match status" value="1"/>
</dbReference>
<feature type="domain" description="Histidine kinase" evidence="9">
    <location>
        <begin position="1"/>
        <end position="183"/>
    </location>
</feature>
<dbReference type="CDD" id="cd00075">
    <property type="entry name" value="HATPase"/>
    <property type="match status" value="1"/>
</dbReference>
<dbReference type="InterPro" id="IPR011006">
    <property type="entry name" value="CheY-like_superfamily"/>
</dbReference>
<evidence type="ECO:0000256" key="2">
    <source>
        <dbReference type="ARBA" id="ARBA00022741"/>
    </source>
</evidence>
<comment type="caution">
    <text evidence="11">The sequence shown here is derived from an EMBL/GenBank/DDBJ whole genome shotgun (WGS) entry which is preliminary data.</text>
</comment>
<dbReference type="InterPro" id="IPR002078">
    <property type="entry name" value="Sigma_54_int"/>
</dbReference>
<dbReference type="Gene3D" id="3.40.50.2300">
    <property type="match status" value="1"/>
</dbReference>
<dbReference type="CDD" id="cd00082">
    <property type="entry name" value="HisKA"/>
    <property type="match status" value="1"/>
</dbReference>
<keyword evidence="6" id="KW-0804">Transcription</keyword>
<dbReference type="InterPro" id="IPR027417">
    <property type="entry name" value="P-loop_NTPase"/>
</dbReference>
<dbReference type="Pfam" id="PF25601">
    <property type="entry name" value="AAA_lid_14"/>
    <property type="match status" value="1"/>
</dbReference>
<dbReference type="PANTHER" id="PTHR32071">
    <property type="entry name" value="TRANSCRIPTIONAL REGULATORY PROTEIN"/>
    <property type="match status" value="1"/>
</dbReference>
<evidence type="ECO:0000313" key="12">
    <source>
        <dbReference type="Proteomes" id="UP000708148"/>
    </source>
</evidence>
<feature type="domain" description="Response regulatory" evidence="10">
    <location>
        <begin position="163"/>
        <end position="281"/>
    </location>
</feature>
<sequence>MRNPLTAAMGQAELLLSVLPDGHVRDKIHSIFTELNRLNRMSESLLDFIGSRQVERAENELAELIFELEALIDDPRLVILHERKPARWWFDTTMLACAVKNIAANALAFSDPEMPVEVTIAQDGDVLSIAVRDFGEGFPEDIDIFEPFVTTQFQGTGLGMAISSEIVEAHGGVIEAEDHPDGGLKDLTRHEVTTASNGKEALEALEERSFDVLITDLKMPHVGGIELATKAKEILPDMQLIIMTAYGSVQTAVQAMKMGALDYLQKPLKLSELRALVRRAEERARIARTEEPAVTLEMADLSIQLSWGAPSMDPVLSAIERVSPTNASVLLCGESGVGKDVFASVIHELSKRHERPFLAINCASISESLSESELFGHERGAFTGANASHSGLIEEADGGTLFLDELGSLHPQLQAKLLRVLESRTYRRVGSSEIRKANVRWIAATNQNLRHMVEIGSFRKDLYHRLAVFPIMIPPLRARRDDIGPLAKALLSKIALDMGREGLKVSNAALDDLQRYDWPGNVRELRNTLERAVILCDGDVVDREHFQLSQRLADIDDELEYIDGKEGEGSSGGGEQLLDLSLYELEKRALEHALAKHDSRKAAAEHLGIPVRSLYNKIKRFELD</sequence>
<dbReference type="PRINTS" id="PR00344">
    <property type="entry name" value="BCTRLSENSOR"/>
</dbReference>
<dbReference type="CDD" id="cd00009">
    <property type="entry name" value="AAA"/>
    <property type="match status" value="1"/>
</dbReference>
<dbReference type="InterPro" id="IPR036097">
    <property type="entry name" value="HisK_dim/P_sf"/>
</dbReference>
<dbReference type="PROSITE" id="PS50045">
    <property type="entry name" value="SIGMA54_INTERACT_4"/>
    <property type="match status" value="1"/>
</dbReference>
<dbReference type="FunFam" id="3.40.50.300:FF:000006">
    <property type="entry name" value="DNA-binding transcriptional regulator NtrC"/>
    <property type="match status" value="1"/>
</dbReference>
<organism evidence="11 12">
    <name type="scientific">Ostreobium quekettii</name>
    <dbReference type="NCBI Taxonomy" id="121088"/>
    <lineage>
        <taxon>Eukaryota</taxon>
        <taxon>Viridiplantae</taxon>
        <taxon>Chlorophyta</taxon>
        <taxon>core chlorophytes</taxon>
        <taxon>Ulvophyceae</taxon>
        <taxon>TCBD clade</taxon>
        <taxon>Bryopsidales</taxon>
        <taxon>Ostreobineae</taxon>
        <taxon>Ostreobiaceae</taxon>
        <taxon>Ostreobium</taxon>
    </lineage>
</organism>
<dbReference type="SUPFAM" id="SSF52540">
    <property type="entry name" value="P-loop containing nucleoside triphosphate hydrolases"/>
    <property type="match status" value="1"/>
</dbReference>